<evidence type="ECO:0000313" key="1">
    <source>
        <dbReference type="EMBL" id="KIL37353.1"/>
    </source>
</evidence>
<name>A0ABR5A9I7_9BACL</name>
<gene>
    <name evidence="1" type="ORF">SD71_01360</name>
</gene>
<keyword evidence="2" id="KW-1185">Reference proteome</keyword>
<sequence length="102" mass="11127">MASDNKEKPGNCIRCGYSYKKGSQYCAECGAPVVNKCLDEGDLLRDPCGCVNGEDAAFCSQCGCATAFNRAGLVTSPYPENKVLQTDEMGEMKWFYHPFFSG</sequence>
<dbReference type="EMBL" id="JXAL01000001">
    <property type="protein sequence ID" value="KIL37353.1"/>
    <property type="molecule type" value="Genomic_DNA"/>
</dbReference>
<comment type="caution">
    <text evidence="1">The sequence shown here is derived from an EMBL/GenBank/DDBJ whole genome shotgun (WGS) entry which is preliminary data.</text>
</comment>
<reference evidence="1 2" key="1">
    <citation type="submission" date="2014-12" db="EMBL/GenBank/DDBJ databases">
        <title>Draft genome sequence of Cohnella kolymensis strain B-2846.</title>
        <authorList>
            <person name="Karlyshev A.V."/>
            <person name="Kudryashova E.B."/>
        </authorList>
    </citation>
    <scope>NUCLEOTIDE SEQUENCE [LARGE SCALE GENOMIC DNA]</scope>
    <source>
        <strain evidence="1 2">VKM B-2846</strain>
    </source>
</reference>
<protein>
    <recommendedName>
        <fullName evidence="3">DZANK-type domain-containing protein</fullName>
    </recommendedName>
</protein>
<evidence type="ECO:0008006" key="3">
    <source>
        <dbReference type="Google" id="ProtNLM"/>
    </source>
</evidence>
<organism evidence="1 2">
    <name type="scientific">Cohnella kolymensis</name>
    <dbReference type="NCBI Taxonomy" id="1590652"/>
    <lineage>
        <taxon>Bacteria</taxon>
        <taxon>Bacillati</taxon>
        <taxon>Bacillota</taxon>
        <taxon>Bacilli</taxon>
        <taxon>Bacillales</taxon>
        <taxon>Paenibacillaceae</taxon>
        <taxon>Cohnella</taxon>
    </lineage>
</organism>
<dbReference type="Proteomes" id="UP000054526">
    <property type="component" value="Unassembled WGS sequence"/>
</dbReference>
<proteinExistence type="predicted"/>
<accession>A0ABR5A9I7</accession>
<evidence type="ECO:0000313" key="2">
    <source>
        <dbReference type="Proteomes" id="UP000054526"/>
    </source>
</evidence>
<dbReference type="RefSeq" id="WP_041058630.1">
    <property type="nucleotide sequence ID" value="NZ_JXAL01000001.1"/>
</dbReference>